<feature type="transmembrane region" description="Helical" evidence="9">
    <location>
        <begin position="968"/>
        <end position="993"/>
    </location>
</feature>
<organism evidence="11 12">
    <name type="scientific">Methylocapsa palsarum</name>
    <dbReference type="NCBI Taxonomy" id="1612308"/>
    <lineage>
        <taxon>Bacteria</taxon>
        <taxon>Pseudomonadati</taxon>
        <taxon>Pseudomonadota</taxon>
        <taxon>Alphaproteobacteria</taxon>
        <taxon>Hyphomicrobiales</taxon>
        <taxon>Beijerinckiaceae</taxon>
        <taxon>Methylocapsa</taxon>
    </lineage>
</organism>
<dbReference type="PANTHER" id="PTHR32063">
    <property type="match status" value="1"/>
</dbReference>
<keyword evidence="7 9" id="KW-0472">Membrane</keyword>
<feature type="domain" description="SSD" evidence="10">
    <location>
        <begin position="363"/>
        <end position="488"/>
    </location>
</feature>
<evidence type="ECO:0000256" key="9">
    <source>
        <dbReference type="SAM" id="Phobius"/>
    </source>
</evidence>
<dbReference type="PROSITE" id="PS50156">
    <property type="entry name" value="SSD"/>
    <property type="match status" value="1"/>
</dbReference>
<dbReference type="PRINTS" id="PR00702">
    <property type="entry name" value="ACRIFLAVINRP"/>
</dbReference>
<feature type="transmembrane region" description="Helical" evidence="9">
    <location>
        <begin position="360"/>
        <end position="380"/>
    </location>
</feature>
<dbReference type="PANTHER" id="PTHR32063:SF34">
    <property type="entry name" value="MULTIDRUG RESISTANCE PROTEIN MDTC"/>
    <property type="match status" value="1"/>
</dbReference>
<evidence type="ECO:0000256" key="4">
    <source>
        <dbReference type="ARBA" id="ARBA00022519"/>
    </source>
</evidence>
<dbReference type="InterPro" id="IPR001036">
    <property type="entry name" value="Acrflvin-R"/>
</dbReference>
<evidence type="ECO:0000256" key="7">
    <source>
        <dbReference type="ARBA" id="ARBA00023136"/>
    </source>
</evidence>
<keyword evidence="4" id="KW-0997">Cell inner membrane</keyword>
<dbReference type="Proteomes" id="UP000198755">
    <property type="component" value="Unassembled WGS sequence"/>
</dbReference>
<evidence type="ECO:0000256" key="6">
    <source>
        <dbReference type="ARBA" id="ARBA00022989"/>
    </source>
</evidence>
<dbReference type="Pfam" id="PF00873">
    <property type="entry name" value="ACR_tran"/>
    <property type="match status" value="2"/>
</dbReference>
<feature type="transmembrane region" description="Helical" evidence="9">
    <location>
        <begin position="1013"/>
        <end position="1034"/>
    </location>
</feature>
<name>A0A1I3ZMX0_9HYPH</name>
<dbReference type="InterPro" id="IPR000731">
    <property type="entry name" value="SSD"/>
</dbReference>
<feature type="transmembrane region" description="Helical" evidence="9">
    <location>
        <begin position="336"/>
        <end position="353"/>
    </location>
</feature>
<feature type="transmembrane region" description="Helical" evidence="9">
    <location>
        <begin position="431"/>
        <end position="457"/>
    </location>
</feature>
<evidence type="ECO:0000256" key="1">
    <source>
        <dbReference type="ARBA" id="ARBA00004429"/>
    </source>
</evidence>
<evidence type="ECO:0000313" key="11">
    <source>
        <dbReference type="EMBL" id="SFK45393.1"/>
    </source>
</evidence>
<dbReference type="SUPFAM" id="SSF82866">
    <property type="entry name" value="Multidrug efflux transporter AcrB transmembrane domain"/>
    <property type="match status" value="2"/>
</dbReference>
<dbReference type="Gene3D" id="3.30.2090.10">
    <property type="entry name" value="Multidrug efflux transporter AcrB TolC docking domain, DN and DC subdomains"/>
    <property type="match status" value="3"/>
</dbReference>
<keyword evidence="6 9" id="KW-1133">Transmembrane helix</keyword>
<gene>
    <name evidence="11" type="ORF">SAMN05444581_10860</name>
</gene>
<feature type="transmembrane region" description="Helical" evidence="9">
    <location>
        <begin position="463"/>
        <end position="490"/>
    </location>
</feature>
<dbReference type="OrthoDB" id="9807350at2"/>
<dbReference type="SUPFAM" id="SSF82714">
    <property type="entry name" value="Multidrug efflux transporter AcrB TolC docking domain, DN and DC subdomains"/>
    <property type="match status" value="2"/>
</dbReference>
<evidence type="ECO:0000256" key="8">
    <source>
        <dbReference type="SAM" id="MobiDB-lite"/>
    </source>
</evidence>
<dbReference type="GO" id="GO:0042910">
    <property type="term" value="F:xenobiotic transmembrane transporter activity"/>
    <property type="evidence" value="ECO:0007669"/>
    <property type="project" value="TreeGrafter"/>
</dbReference>
<feature type="transmembrane region" description="Helical" evidence="9">
    <location>
        <begin position="12"/>
        <end position="32"/>
    </location>
</feature>
<keyword evidence="5 9" id="KW-0812">Transmembrane</keyword>
<dbReference type="GO" id="GO:0005886">
    <property type="term" value="C:plasma membrane"/>
    <property type="evidence" value="ECO:0007669"/>
    <property type="project" value="UniProtKB-SubCell"/>
</dbReference>
<dbReference type="RefSeq" id="WP_091681956.1">
    <property type="nucleotide sequence ID" value="NZ_FOSN01000008.1"/>
</dbReference>
<dbReference type="SUPFAM" id="SSF82693">
    <property type="entry name" value="Multidrug efflux transporter AcrB pore domain, PN1, PN2, PC1 and PC2 subdomains"/>
    <property type="match status" value="4"/>
</dbReference>
<accession>A0A1I3ZMX0</accession>
<dbReference type="Gene3D" id="3.30.70.1430">
    <property type="entry name" value="Multidrug efflux transporter AcrB pore domain"/>
    <property type="match status" value="2"/>
</dbReference>
<dbReference type="FunFam" id="1.20.1640.10:FF:000001">
    <property type="entry name" value="Efflux pump membrane transporter"/>
    <property type="match status" value="1"/>
</dbReference>
<feature type="transmembrane region" description="Helical" evidence="9">
    <location>
        <begin position="917"/>
        <end position="935"/>
    </location>
</feature>
<dbReference type="AlphaFoldDB" id="A0A1I3ZMX0"/>
<proteinExistence type="predicted"/>
<comment type="subcellular location">
    <subcellularLocation>
        <location evidence="1">Cell inner membrane</location>
        <topology evidence="1">Multi-pass membrane protein</topology>
    </subcellularLocation>
</comment>
<dbReference type="Gene3D" id="3.30.70.1440">
    <property type="entry name" value="Multidrug efflux transporter AcrB pore domain"/>
    <property type="match status" value="2"/>
</dbReference>
<dbReference type="InterPro" id="IPR027463">
    <property type="entry name" value="AcrB_DN_DC_subdom"/>
</dbReference>
<dbReference type="Gene3D" id="3.30.70.1320">
    <property type="entry name" value="Multidrug efflux transporter AcrB pore domain like"/>
    <property type="match status" value="1"/>
</dbReference>
<keyword evidence="3" id="KW-1003">Cell membrane</keyword>
<evidence type="ECO:0000313" key="12">
    <source>
        <dbReference type="Proteomes" id="UP000198755"/>
    </source>
</evidence>
<dbReference type="FunFam" id="3.30.70.1430:FF:000001">
    <property type="entry name" value="Efflux pump membrane transporter"/>
    <property type="match status" value="1"/>
</dbReference>
<feature type="compositionally biased region" description="Low complexity" evidence="8">
    <location>
        <begin position="793"/>
        <end position="806"/>
    </location>
</feature>
<dbReference type="Gene3D" id="1.20.1640.10">
    <property type="entry name" value="Multidrug efflux transporter AcrB transmembrane domain"/>
    <property type="match status" value="3"/>
</dbReference>
<evidence type="ECO:0000256" key="2">
    <source>
        <dbReference type="ARBA" id="ARBA00022448"/>
    </source>
</evidence>
<feature type="transmembrane region" description="Helical" evidence="9">
    <location>
        <begin position="1046"/>
        <end position="1072"/>
    </location>
</feature>
<feature type="region of interest" description="Disordered" evidence="8">
    <location>
        <begin position="772"/>
        <end position="806"/>
    </location>
</feature>
<keyword evidence="12" id="KW-1185">Reference proteome</keyword>
<evidence type="ECO:0000259" key="10">
    <source>
        <dbReference type="PROSITE" id="PS50156"/>
    </source>
</evidence>
<reference evidence="11 12" key="1">
    <citation type="submission" date="2016-10" db="EMBL/GenBank/DDBJ databases">
        <authorList>
            <person name="de Groot N.N."/>
        </authorList>
    </citation>
    <scope>NUCLEOTIDE SEQUENCE [LARGE SCALE GENOMIC DNA]</scope>
    <source>
        <strain evidence="11 12">NE2</strain>
    </source>
</reference>
<feature type="compositionally biased region" description="Polar residues" evidence="8">
    <location>
        <begin position="772"/>
        <end position="783"/>
    </location>
</feature>
<dbReference type="EMBL" id="FOSN01000008">
    <property type="protein sequence ID" value="SFK45393.1"/>
    <property type="molecule type" value="Genomic_DNA"/>
</dbReference>
<evidence type="ECO:0000256" key="3">
    <source>
        <dbReference type="ARBA" id="ARBA00022475"/>
    </source>
</evidence>
<protein>
    <submittedName>
        <fullName evidence="11">Multidrug efflux pump</fullName>
    </submittedName>
</protein>
<dbReference type="STRING" id="1612308.SAMN05444581_10860"/>
<evidence type="ECO:0000256" key="5">
    <source>
        <dbReference type="ARBA" id="ARBA00022692"/>
    </source>
</evidence>
<sequence length="1102" mass="117992">MNLSAPFINRPVATILLTIGIALAGLLAFMILPVSPLPQVDFPTIFVQAQLPGADPETVATSVAGPLERHLGQIANVTDMTSKSGLGQSSIILQFDVDRDIDGAARDVQAAINAARADLPTNLRSNPTYRKVNPADAPILILSLSSKTLTQGQVYDAASNILQQRLSQLDGIGQVVLGGSALPAVRVEVNPHALANYGVGLEDVRAALASANANSPKGTIEDGRKRYQVYTNDQATKASDYIPLIIAYRNGAPVYLTDVATISDSVEDVRNVGLANGDPAIIVLLFRQPGANIIGTVDRVKAELPHLQAAMPPAIELELRSDRSNTIRASLHDTEWTLALAIGLVTLIVFAFLRDLRATLIPSIAVAVSIVGTFGVMYLLNYSLNILSLMALTIATGFVVDDAIVVLENITRYLEAGLSGREAALRGAREVGFTVVSISISLIAVFTPILLMGGILGRLFREFAVTLSVAVLISLILSLTLTPMLCSLLLRPRTHDAVPRRFDPFAAVLRGYERSLASALRRPRLVMIILLATIGLNVALFWIVPKGFFPQQDTGRLIGNILADQSISFDSMRKKLEEFQSIVQKDPAVAGVVGFTGSGGETNTASIYVVLKPTSERSVTANEIIDRLRHKLSRIAGARLYLQAAQDIRVGGRSSNAQYQYTLQGDSTAEIYDFTPRLVEALQNNPILADVSSDQQQRGLETDVKVDRDTASRLGVKMSEIDNTLYDAFGQRQVSTIYTPINQYHVVLSVAPRYWRDPAILKDLYVNTSGGNPAATAQTNLPSGTVVGEESETPSGATTASASGATNDAARNASTNALANSGKGVASAGAPVSTVRAKMAPLAAFSHFSAGNTPLSVSHQGLFVASTISYNLQPGASLSQAVAEIERAMRTLNAPASIHGGPQGNARAFQDSLSNELFLILAAFATVYIVLGVLYESFIHPITILSTLPSAGVGAVLALLLFRTEFSIIGLIGVILLIGIVKKNAIIMIDFALEAERSEGLSPRDAIFRACVLRFRPIMMTTFAAIFGAIPLVLSFGDGGEIRRPLGIAIVGGLIVSQILTLYTTPVVYLYLDRFRLWSKRRWNRLFPELPGPAPESTQEST</sequence>
<keyword evidence="2" id="KW-0813">Transport</keyword>
<feature type="transmembrane region" description="Helical" evidence="9">
    <location>
        <begin position="525"/>
        <end position="544"/>
    </location>
</feature>